<dbReference type="OrthoDB" id="26525at2759"/>
<evidence type="ECO:0000259" key="2">
    <source>
        <dbReference type="PROSITE" id="PS50222"/>
    </source>
</evidence>
<keyword evidence="1" id="KW-0677">Repeat</keyword>
<dbReference type="SUPFAM" id="SSF47473">
    <property type="entry name" value="EF-hand"/>
    <property type="match status" value="1"/>
</dbReference>
<dbReference type="Gene3D" id="1.10.238.10">
    <property type="entry name" value="EF-hand"/>
    <property type="match status" value="2"/>
</dbReference>
<evidence type="ECO:0000313" key="3">
    <source>
        <dbReference type="EMBL" id="KNC54972.1"/>
    </source>
</evidence>
<sequence length="146" mass="16364">MAESSLEETFKLFDMEGVNKIKKSDVGNVMRCMKLRPDEGQLADLMAEFTSGNEVTLDEMRQIVDKYPSIATHELDPEAIKQALYIFDKKGTREIPRAEFLSVMSSTAFGHPFSNAEIQNLLNLLGIDDDADVPIDAMVDKFAEDL</sequence>
<dbReference type="AlphaFoldDB" id="A0A0L0DRV3"/>
<reference evidence="3 4" key="1">
    <citation type="submission" date="2010-05" db="EMBL/GenBank/DDBJ databases">
        <title>The Genome Sequence of Thecamonas trahens ATCC 50062.</title>
        <authorList>
            <consortium name="The Broad Institute Genome Sequencing Platform"/>
            <person name="Russ C."/>
            <person name="Cuomo C."/>
            <person name="Shea T."/>
            <person name="Young S.K."/>
            <person name="Zeng Q."/>
            <person name="Koehrsen M."/>
            <person name="Haas B."/>
            <person name="Borodovsky M."/>
            <person name="Guigo R."/>
            <person name="Alvarado L."/>
            <person name="Berlin A."/>
            <person name="Bochicchio J."/>
            <person name="Borenstein D."/>
            <person name="Chapman S."/>
            <person name="Chen Z."/>
            <person name="Freedman E."/>
            <person name="Gellesch M."/>
            <person name="Goldberg J."/>
            <person name="Griggs A."/>
            <person name="Gujja S."/>
            <person name="Heilman E."/>
            <person name="Heiman D."/>
            <person name="Hepburn T."/>
            <person name="Howarth C."/>
            <person name="Jen D."/>
            <person name="Larson L."/>
            <person name="Mehta T."/>
            <person name="Park D."/>
            <person name="Pearson M."/>
            <person name="Roberts A."/>
            <person name="Saif S."/>
            <person name="Shenoy N."/>
            <person name="Sisk P."/>
            <person name="Stolte C."/>
            <person name="Sykes S."/>
            <person name="Thomson T."/>
            <person name="Walk T."/>
            <person name="White J."/>
            <person name="Yandava C."/>
            <person name="Burger G."/>
            <person name="Gray M.W."/>
            <person name="Holland P.W.H."/>
            <person name="King N."/>
            <person name="Lang F.B.F."/>
            <person name="Roger A.J."/>
            <person name="Ruiz-Trillo I."/>
            <person name="Lander E."/>
            <person name="Nusbaum C."/>
        </authorList>
    </citation>
    <scope>NUCLEOTIDE SEQUENCE [LARGE SCALE GENOMIC DNA]</scope>
    <source>
        <strain evidence="3 4">ATCC 50062</strain>
    </source>
</reference>
<dbReference type="GO" id="GO:0016460">
    <property type="term" value="C:myosin II complex"/>
    <property type="evidence" value="ECO:0007669"/>
    <property type="project" value="TreeGrafter"/>
</dbReference>
<dbReference type="Proteomes" id="UP000054408">
    <property type="component" value="Unassembled WGS sequence"/>
</dbReference>
<dbReference type="InterPro" id="IPR011992">
    <property type="entry name" value="EF-hand-dom_pair"/>
</dbReference>
<feature type="domain" description="EF-hand" evidence="2">
    <location>
        <begin position="75"/>
        <end position="110"/>
    </location>
</feature>
<proteinExistence type="predicted"/>
<dbReference type="PANTHER" id="PTHR23048:SF0">
    <property type="entry name" value="CALMODULIN LIKE 3"/>
    <property type="match status" value="1"/>
</dbReference>
<dbReference type="RefSeq" id="XP_013753419.1">
    <property type="nucleotide sequence ID" value="XM_013897965.1"/>
</dbReference>
<dbReference type="STRING" id="461836.A0A0L0DRV3"/>
<dbReference type="InterPro" id="IPR050230">
    <property type="entry name" value="CALM/Myosin/TropC-like"/>
</dbReference>
<evidence type="ECO:0000256" key="1">
    <source>
        <dbReference type="ARBA" id="ARBA00022737"/>
    </source>
</evidence>
<keyword evidence="4" id="KW-1185">Reference proteome</keyword>
<dbReference type="GO" id="GO:0005509">
    <property type="term" value="F:calcium ion binding"/>
    <property type="evidence" value="ECO:0007669"/>
    <property type="project" value="InterPro"/>
</dbReference>
<name>A0A0L0DRV3_THETB</name>
<evidence type="ECO:0000313" key="4">
    <source>
        <dbReference type="Proteomes" id="UP000054408"/>
    </source>
</evidence>
<dbReference type="PANTHER" id="PTHR23048">
    <property type="entry name" value="MYOSIN LIGHT CHAIN 1, 3"/>
    <property type="match status" value="1"/>
</dbReference>
<dbReference type="PROSITE" id="PS50222">
    <property type="entry name" value="EF_HAND_2"/>
    <property type="match status" value="1"/>
</dbReference>
<accession>A0A0L0DRV3</accession>
<dbReference type="InterPro" id="IPR002048">
    <property type="entry name" value="EF_hand_dom"/>
</dbReference>
<gene>
    <name evidence="3" type="ORF">AMSG_10217</name>
</gene>
<protein>
    <recommendedName>
        <fullName evidence="2">EF-hand domain-containing protein</fullName>
    </recommendedName>
</protein>
<dbReference type="GeneID" id="25568495"/>
<dbReference type="EMBL" id="GL349493">
    <property type="protein sequence ID" value="KNC54972.1"/>
    <property type="molecule type" value="Genomic_DNA"/>
</dbReference>
<dbReference type="FunFam" id="1.10.238.10:FF:000003">
    <property type="entry name" value="Calmodulin A"/>
    <property type="match status" value="1"/>
</dbReference>
<organism evidence="3 4">
    <name type="scientific">Thecamonas trahens ATCC 50062</name>
    <dbReference type="NCBI Taxonomy" id="461836"/>
    <lineage>
        <taxon>Eukaryota</taxon>
        <taxon>Apusozoa</taxon>
        <taxon>Apusomonadida</taxon>
        <taxon>Apusomonadidae</taxon>
        <taxon>Thecamonas</taxon>
    </lineage>
</organism>